<protein>
    <submittedName>
        <fullName evidence="2">Methanol oxidation system protein MoxJ</fullName>
    </submittedName>
</protein>
<dbReference type="SMART" id="SM00062">
    <property type="entry name" value="PBPb"/>
    <property type="match status" value="1"/>
</dbReference>
<comment type="caution">
    <text evidence="2">The sequence shown here is derived from an EMBL/GenBank/DDBJ whole genome shotgun (WGS) entry which is preliminary data.</text>
</comment>
<dbReference type="AlphaFoldDB" id="A0A6L9MNK4"/>
<reference evidence="2 3" key="1">
    <citation type="submission" date="2020-01" db="EMBL/GenBank/DDBJ databases">
        <title>Genomes of bacteria type strains.</title>
        <authorList>
            <person name="Chen J."/>
            <person name="Zhu S."/>
            <person name="Chen J."/>
        </authorList>
    </citation>
    <scope>NUCLEOTIDE SEQUENCE [LARGE SCALE GENOMIC DNA]</scope>
    <source>
        <strain evidence="2 3">KCTC 52919</strain>
    </source>
</reference>
<dbReference type="InterPro" id="IPR022455">
    <property type="entry name" value="Methanol_oxidation_MoxJ"/>
</dbReference>
<dbReference type="EMBL" id="JAAAMJ010000024">
    <property type="protein sequence ID" value="NDV88978.1"/>
    <property type="molecule type" value="Genomic_DNA"/>
</dbReference>
<accession>A0A6L9MNK4</accession>
<dbReference type="RefSeq" id="WP_163045831.1">
    <property type="nucleotide sequence ID" value="NZ_JAAAMJ010000024.1"/>
</dbReference>
<dbReference type="Proteomes" id="UP000476332">
    <property type="component" value="Unassembled WGS sequence"/>
</dbReference>
<keyword evidence="3" id="KW-1185">Reference proteome</keyword>
<dbReference type="Gene3D" id="3.40.190.10">
    <property type="entry name" value="Periplasmic binding protein-like II"/>
    <property type="match status" value="2"/>
</dbReference>
<proteinExistence type="predicted"/>
<evidence type="ECO:0000259" key="1">
    <source>
        <dbReference type="SMART" id="SM00062"/>
    </source>
</evidence>
<name>A0A6L9MNK4_9HYPH</name>
<dbReference type="SUPFAM" id="SSF53850">
    <property type="entry name" value="Periplasmic binding protein-like II"/>
    <property type="match status" value="1"/>
</dbReference>
<dbReference type="GO" id="GO:0042597">
    <property type="term" value="C:periplasmic space"/>
    <property type="evidence" value="ECO:0007669"/>
    <property type="project" value="InterPro"/>
</dbReference>
<gene>
    <name evidence="2" type="primary">moxJ</name>
    <name evidence="2" type="ORF">GTW51_20055</name>
</gene>
<dbReference type="GO" id="GO:0046170">
    <property type="term" value="P:methanol catabolic process"/>
    <property type="evidence" value="ECO:0007669"/>
    <property type="project" value="InterPro"/>
</dbReference>
<dbReference type="InterPro" id="IPR001638">
    <property type="entry name" value="Solute-binding_3/MltF_N"/>
</dbReference>
<dbReference type="NCBIfam" id="TIGR03870">
    <property type="entry name" value="ABC_MoxJ"/>
    <property type="match status" value="1"/>
</dbReference>
<organism evidence="2 3">
    <name type="scientific">Aurantimonas aggregata</name>
    <dbReference type="NCBI Taxonomy" id="2047720"/>
    <lineage>
        <taxon>Bacteria</taxon>
        <taxon>Pseudomonadati</taxon>
        <taxon>Pseudomonadota</taxon>
        <taxon>Alphaproteobacteria</taxon>
        <taxon>Hyphomicrobiales</taxon>
        <taxon>Aurantimonadaceae</taxon>
        <taxon>Aurantimonas</taxon>
    </lineage>
</organism>
<dbReference type="Pfam" id="PF00497">
    <property type="entry name" value="SBP_bac_3"/>
    <property type="match status" value="1"/>
</dbReference>
<feature type="domain" description="Solute-binding protein family 3/N-terminal" evidence="1">
    <location>
        <begin position="106"/>
        <end position="346"/>
    </location>
</feature>
<evidence type="ECO:0000313" key="2">
    <source>
        <dbReference type="EMBL" id="NDV88978.1"/>
    </source>
</evidence>
<sequence length="358" mass="39040">MIVTRPRNSLRIAIRAEAYCNCRPAPDARPAALAQDFSSTIGHVLMSTRRARTLPRRTPHAACVSAVLAASLATTSLALAQPADSVVTSPTPAVASGPSETSDSDILKVCASTKESPYSTRDEDGFENRLAEILAESMGRTLEYEWISKPAIYLVRDGLNEKTCDVLMGTDAGDGRLLTSNPYYRTAYAFVSRSDRGFEGTRWQDVGSKELGRFATRLYSPAETILKYSGKYEDNLAYLYGLVDFKSRRNQFLDVPADMIVREVRGGEADLGIAFAADVARYVKASGGELKLTLIENDLELQNGQTVELQYAQSVAVRPGDEALLAEINEALDKASSRITEVLVQEGVPLLPLEETTN</sequence>
<evidence type="ECO:0000313" key="3">
    <source>
        <dbReference type="Proteomes" id="UP000476332"/>
    </source>
</evidence>